<feature type="compositionally biased region" description="Basic and acidic residues" evidence="4">
    <location>
        <begin position="127"/>
        <end position="138"/>
    </location>
</feature>
<dbReference type="InterPro" id="IPR012340">
    <property type="entry name" value="NA-bd_OB-fold"/>
</dbReference>
<dbReference type="GO" id="GO:0009295">
    <property type="term" value="C:nucleoid"/>
    <property type="evidence" value="ECO:0007669"/>
    <property type="project" value="TreeGrafter"/>
</dbReference>
<dbReference type="Pfam" id="PF00436">
    <property type="entry name" value="SSB"/>
    <property type="match status" value="1"/>
</dbReference>
<dbReference type="OrthoDB" id="9809878at2"/>
<protein>
    <recommendedName>
        <fullName evidence="2 3">Single-stranded DNA-binding protein</fullName>
        <shortName evidence="2">SSB</shortName>
    </recommendedName>
</protein>
<dbReference type="EMBL" id="DF967966">
    <property type="protein sequence ID" value="GAP08499.1"/>
    <property type="molecule type" value="Genomic_DNA"/>
</dbReference>
<dbReference type="AlphaFoldDB" id="A0A3D1JH49"/>
<evidence type="ECO:0000256" key="1">
    <source>
        <dbReference type="ARBA" id="ARBA00023125"/>
    </source>
</evidence>
<evidence type="ECO:0000256" key="3">
    <source>
        <dbReference type="PIRNR" id="PIRNR002070"/>
    </source>
</evidence>
<keyword evidence="7" id="KW-1185">Reference proteome</keyword>
<comment type="caution">
    <text evidence="2">Lacks conserved residue(s) required for the propagation of feature annotation.</text>
</comment>
<dbReference type="PIRSF" id="PIRSF002070">
    <property type="entry name" value="SSB"/>
    <property type="match status" value="1"/>
</dbReference>
<dbReference type="GO" id="GO:0006260">
    <property type="term" value="P:DNA replication"/>
    <property type="evidence" value="ECO:0007669"/>
    <property type="project" value="InterPro"/>
</dbReference>
<dbReference type="EMBL" id="DPBP01000031">
    <property type="protein sequence ID" value="HCE17774.1"/>
    <property type="molecule type" value="Genomic_DNA"/>
</dbReference>
<dbReference type="NCBIfam" id="TIGR00621">
    <property type="entry name" value="ssb"/>
    <property type="match status" value="1"/>
</dbReference>
<dbReference type="InterPro" id="IPR011344">
    <property type="entry name" value="ssDNA-bd"/>
</dbReference>
<reference evidence="6 8" key="3">
    <citation type="journal article" date="2018" name="Nat. Biotechnol.">
        <title>A standardized bacterial taxonomy based on genome phylogeny substantially revises the tree of life.</title>
        <authorList>
            <person name="Parks D.H."/>
            <person name="Chuvochina M."/>
            <person name="Waite D.W."/>
            <person name="Rinke C."/>
            <person name="Skarshewski A."/>
            <person name="Chaumeil P.A."/>
            <person name="Hugenholtz P."/>
        </authorList>
    </citation>
    <scope>NUCLEOTIDE SEQUENCE [LARGE SCALE GENOMIC DNA]</scope>
    <source>
        <strain evidence="6">UBA8781</strain>
    </source>
</reference>
<dbReference type="Proteomes" id="UP000253922">
    <property type="component" value="Unassembled WGS sequence"/>
</dbReference>
<accession>A0A3D1JH49</accession>
<sequence length="138" mass="15139">MSFHTIIIVGNVGREPEMRFTPNGQPVTSFSVASSRSYTNQQGEKVDETIWFRISAFGKLAETCNQYLHKGSKVLVEGRLIPDKNGGPRIWQRQDGSPGASFEVTANTVRFLSARGETEPGAPLDEGLAHDDSAEIPF</sequence>
<dbReference type="GO" id="GO:0003697">
    <property type="term" value="F:single-stranded DNA binding"/>
    <property type="evidence" value="ECO:0007669"/>
    <property type="project" value="UniProtKB-UniRule"/>
</dbReference>
<dbReference type="InterPro" id="IPR000424">
    <property type="entry name" value="Primosome_PriB/ssb"/>
</dbReference>
<keyword evidence="1 2" id="KW-0238">DNA-binding</keyword>
<dbReference type="PROSITE" id="PS50935">
    <property type="entry name" value="SSB"/>
    <property type="match status" value="1"/>
</dbReference>
<dbReference type="Gene3D" id="2.40.50.140">
    <property type="entry name" value="Nucleic acid-binding proteins"/>
    <property type="match status" value="1"/>
</dbReference>
<evidence type="ECO:0000313" key="6">
    <source>
        <dbReference type="EMBL" id="HCE17774.1"/>
    </source>
</evidence>
<evidence type="ECO:0000256" key="2">
    <source>
        <dbReference type="HAMAP-Rule" id="MF_00984"/>
    </source>
</evidence>
<gene>
    <name evidence="5" type="ORF">ATHL_03404</name>
    <name evidence="6" type="ORF">DEQ80_07940</name>
</gene>
<organism evidence="6 8">
    <name type="scientific">Anaerolinea thermolimosa</name>
    <dbReference type="NCBI Taxonomy" id="229919"/>
    <lineage>
        <taxon>Bacteria</taxon>
        <taxon>Bacillati</taxon>
        <taxon>Chloroflexota</taxon>
        <taxon>Anaerolineae</taxon>
        <taxon>Anaerolineales</taxon>
        <taxon>Anaerolineaceae</taxon>
        <taxon>Anaerolinea</taxon>
    </lineage>
</organism>
<evidence type="ECO:0000256" key="4">
    <source>
        <dbReference type="SAM" id="MobiDB-lite"/>
    </source>
</evidence>
<name>A0A3D1JH49_9CHLR</name>
<reference evidence="5" key="1">
    <citation type="journal article" date="2015" name="Genome Announc.">
        <title>Draft Genome Sequences of Anaerolinea thermolimosa IMO-1, Bellilinea caldifistulae GOMI-1, Leptolinea tardivitalis YMTK-2, Levilinea saccharolytica KIBI-1, Longilinea arvoryzae KOME-1, Previously Described as Members of the Class Anaerolineae (Chloroflexi).</title>
        <authorList>
            <person name="Matsuura N."/>
            <person name="Tourlousse M.D."/>
            <person name="Ohashi A."/>
            <person name="Hugenholtz P."/>
            <person name="Sekiguchi Y."/>
        </authorList>
    </citation>
    <scope>NUCLEOTIDE SEQUENCE</scope>
    <source>
        <strain evidence="5">IMO-1</strain>
    </source>
</reference>
<evidence type="ECO:0000313" key="5">
    <source>
        <dbReference type="EMBL" id="GAP08499.1"/>
    </source>
</evidence>
<dbReference type="SUPFAM" id="SSF50249">
    <property type="entry name" value="Nucleic acid-binding proteins"/>
    <property type="match status" value="1"/>
</dbReference>
<evidence type="ECO:0000313" key="7">
    <source>
        <dbReference type="Proteomes" id="UP000253922"/>
    </source>
</evidence>
<comment type="subunit">
    <text evidence="2">Homotetramer.</text>
</comment>
<dbReference type="Proteomes" id="UP000264141">
    <property type="component" value="Unassembled WGS sequence"/>
</dbReference>
<feature type="region of interest" description="Disordered" evidence="4">
    <location>
        <begin position="115"/>
        <end position="138"/>
    </location>
</feature>
<dbReference type="PANTHER" id="PTHR10302:SF27">
    <property type="entry name" value="SINGLE-STRANDED DNA-BINDING PROTEIN"/>
    <property type="match status" value="1"/>
</dbReference>
<dbReference type="HAMAP" id="MF_00984">
    <property type="entry name" value="SSB"/>
    <property type="match status" value="1"/>
</dbReference>
<dbReference type="STRING" id="229919.GCA_001050195_03339"/>
<dbReference type="CDD" id="cd04496">
    <property type="entry name" value="SSB_OBF"/>
    <property type="match status" value="1"/>
</dbReference>
<evidence type="ECO:0000313" key="8">
    <source>
        <dbReference type="Proteomes" id="UP000264141"/>
    </source>
</evidence>
<proteinExistence type="inferred from homology"/>
<dbReference type="PANTHER" id="PTHR10302">
    <property type="entry name" value="SINGLE-STRANDED DNA-BINDING PROTEIN"/>
    <property type="match status" value="1"/>
</dbReference>
<reference evidence="7" key="2">
    <citation type="submission" date="2015-07" db="EMBL/GenBank/DDBJ databases">
        <title>Draft Genome Sequences of Anaerolinea thermolimosa IMO-1, Bellilinea caldifistulae GOMI-1, Leptolinea tardivitalis YMTK-2, Levilinea saccharolytica KIBI-1,Longilinea arvoryzae KOME-1, Previously Described as Members of the Anaerolineaceae (Chloroflexi).</title>
        <authorList>
            <person name="Sekiguchi Y."/>
            <person name="Ohashi A."/>
            <person name="Matsuura N."/>
            <person name="Tourlousse M.D."/>
        </authorList>
    </citation>
    <scope>NUCLEOTIDE SEQUENCE [LARGE SCALE GENOMIC DNA]</scope>
    <source>
        <strain evidence="7">IMO-1</strain>
    </source>
</reference>
<dbReference type="RefSeq" id="WP_062196141.1">
    <property type="nucleotide sequence ID" value="NZ_DF967966.1"/>
</dbReference>